<protein>
    <recommendedName>
        <fullName evidence="4">LSM domain-containing protein</fullName>
    </recommendedName>
</protein>
<evidence type="ECO:0000313" key="3">
    <source>
        <dbReference type="Proteomes" id="UP001151760"/>
    </source>
</evidence>
<proteinExistence type="predicted"/>
<sequence>MSALRRSDNENMLSLMNLIIHNVRKILYFRAGKPVKGLLLNDNYLIIGNIKMVVKSISVKVTSSQDAQFIKRQRDLLVDDPKSSRSHSHIQVKDKRNNSSQSYSSLQHSPPRNKSRNEVYELKTKDEA</sequence>
<dbReference type="Proteomes" id="UP001151760">
    <property type="component" value="Unassembled WGS sequence"/>
</dbReference>
<organism evidence="2 3">
    <name type="scientific">Tanacetum coccineum</name>
    <dbReference type="NCBI Taxonomy" id="301880"/>
    <lineage>
        <taxon>Eukaryota</taxon>
        <taxon>Viridiplantae</taxon>
        <taxon>Streptophyta</taxon>
        <taxon>Embryophyta</taxon>
        <taxon>Tracheophyta</taxon>
        <taxon>Spermatophyta</taxon>
        <taxon>Magnoliopsida</taxon>
        <taxon>eudicotyledons</taxon>
        <taxon>Gunneridae</taxon>
        <taxon>Pentapetalae</taxon>
        <taxon>asterids</taxon>
        <taxon>campanulids</taxon>
        <taxon>Asterales</taxon>
        <taxon>Asteraceae</taxon>
        <taxon>Asteroideae</taxon>
        <taxon>Anthemideae</taxon>
        <taxon>Anthemidinae</taxon>
        <taxon>Tanacetum</taxon>
    </lineage>
</organism>
<feature type="region of interest" description="Disordered" evidence="1">
    <location>
        <begin position="78"/>
        <end position="128"/>
    </location>
</feature>
<gene>
    <name evidence="2" type="ORF">Tco_1042581</name>
</gene>
<evidence type="ECO:0000256" key="1">
    <source>
        <dbReference type="SAM" id="MobiDB-lite"/>
    </source>
</evidence>
<name>A0ABQ5GJJ3_9ASTR</name>
<comment type="caution">
    <text evidence="2">The sequence shown here is derived from an EMBL/GenBank/DDBJ whole genome shotgun (WGS) entry which is preliminary data.</text>
</comment>
<dbReference type="EMBL" id="BQNB010018571">
    <property type="protein sequence ID" value="GJT75856.1"/>
    <property type="molecule type" value="Genomic_DNA"/>
</dbReference>
<evidence type="ECO:0008006" key="4">
    <source>
        <dbReference type="Google" id="ProtNLM"/>
    </source>
</evidence>
<evidence type="ECO:0000313" key="2">
    <source>
        <dbReference type="EMBL" id="GJT75856.1"/>
    </source>
</evidence>
<accession>A0ABQ5GJJ3</accession>
<feature type="compositionally biased region" description="Low complexity" evidence="1">
    <location>
        <begin position="99"/>
        <end position="109"/>
    </location>
</feature>
<feature type="compositionally biased region" description="Basic and acidic residues" evidence="1">
    <location>
        <begin position="115"/>
        <end position="128"/>
    </location>
</feature>
<reference evidence="2" key="2">
    <citation type="submission" date="2022-01" db="EMBL/GenBank/DDBJ databases">
        <authorList>
            <person name="Yamashiro T."/>
            <person name="Shiraishi A."/>
            <person name="Satake H."/>
            <person name="Nakayama K."/>
        </authorList>
    </citation>
    <scope>NUCLEOTIDE SEQUENCE</scope>
</reference>
<reference evidence="2" key="1">
    <citation type="journal article" date="2022" name="Int. J. Mol. Sci.">
        <title>Draft Genome of Tanacetum Coccineum: Genomic Comparison of Closely Related Tanacetum-Family Plants.</title>
        <authorList>
            <person name="Yamashiro T."/>
            <person name="Shiraishi A."/>
            <person name="Nakayama K."/>
            <person name="Satake H."/>
        </authorList>
    </citation>
    <scope>NUCLEOTIDE SEQUENCE</scope>
</reference>
<keyword evidence="3" id="KW-1185">Reference proteome</keyword>